<dbReference type="PROSITE" id="PS01124">
    <property type="entry name" value="HTH_ARAC_FAMILY_2"/>
    <property type="match status" value="1"/>
</dbReference>
<organism evidence="6 7">
    <name type="scientific">Anaerocolumna xylanovorans DSM 12503</name>
    <dbReference type="NCBI Taxonomy" id="1121345"/>
    <lineage>
        <taxon>Bacteria</taxon>
        <taxon>Bacillati</taxon>
        <taxon>Bacillota</taxon>
        <taxon>Clostridia</taxon>
        <taxon>Lachnospirales</taxon>
        <taxon>Lachnospiraceae</taxon>
        <taxon>Anaerocolumna</taxon>
    </lineage>
</organism>
<feature type="transmembrane region" description="Helical" evidence="4">
    <location>
        <begin position="292"/>
        <end position="314"/>
    </location>
</feature>
<protein>
    <submittedName>
        <fullName evidence="6">AraC-type DNA-binding protein</fullName>
    </submittedName>
</protein>
<sequence>MMKKLVGFKTRDKIFYSYLFSYLVIGTLPILISLFVYINYGKVVLEDIRASQSSTLSQLKNGFDDNLETVVKTSNLLAENDKLSELINLRDFSNSDLLEAWKLKDEINTIKSSINFCSEIFIYFYESDSIVTNTKLYSSEINYIFADSYQLTKEEMLNDINTPNYNGYKIIKDKDGNSTILFLQNVYNYNYKDKLATVVTVVPWKNISENIVSMKEGKIYWVNPKNQILSDNKASIAEDVISYNDYGNENKLIERKIGNIKYVNSYMPSQYFDFKYCITIPKSHYMKEMNNLVLGIGLQLTVMIALAFMLAWYYSVKNYKPISRLFAALKKNKKIVKDINFDNVENYIENLYTENKTLSNSCYQAKDALFNQMVTGYVKGWNYDESILEETIASNTEFDLNRPFIAMAVTYVDIMECNLFKGITESEKENTFKLLKFVIKNIFEETILSKYTGFLSDVDGMHLCVINISEEALADGSLAFDIRKCLNIYKKLLNLKVNIGASKVHKGCEMFSKAYNEATLVLSFQSFWGKDYEAFAFYEETSTAYDTIYSYDSQLMERQKKLYNLIASKEYEQAAELLNQILDEMFIKDIHCMDINKCRMFALINTVYSCLSDIIGRSDGEFFRKLNPMERMLKAKSIESARHIMNDIFKEITEHLQKCLTNEYPCWVQEIINFVEDNYMDPNLNVSVLADKLDMNLSYVGRTFKSYTGYGITDMIHIRRIEECKRRLLIGESVREAAEAIGYLDSKSLIRTFKKYEGITPGQYKSNFEKQLVELA</sequence>
<feature type="transmembrane region" description="Helical" evidence="4">
    <location>
        <begin position="20"/>
        <end position="40"/>
    </location>
</feature>
<dbReference type="EMBL" id="FRFD01000004">
    <property type="protein sequence ID" value="SHO47493.1"/>
    <property type="molecule type" value="Genomic_DNA"/>
</dbReference>
<name>A0A1M7Y517_9FIRM</name>
<evidence type="ECO:0000256" key="4">
    <source>
        <dbReference type="SAM" id="Phobius"/>
    </source>
</evidence>
<dbReference type="InterPro" id="IPR018060">
    <property type="entry name" value="HTH_AraC"/>
</dbReference>
<dbReference type="Gene3D" id="1.10.10.60">
    <property type="entry name" value="Homeodomain-like"/>
    <property type="match status" value="2"/>
</dbReference>
<dbReference type="Pfam" id="PF12833">
    <property type="entry name" value="HTH_18"/>
    <property type="match status" value="1"/>
</dbReference>
<gene>
    <name evidence="6" type="ORF">SAMN02745217_01555</name>
</gene>
<keyword evidence="1" id="KW-0805">Transcription regulation</keyword>
<keyword evidence="4" id="KW-0812">Transmembrane</keyword>
<dbReference type="PANTHER" id="PTHR43280:SF2">
    <property type="entry name" value="HTH-TYPE TRANSCRIPTIONAL REGULATOR EXSA"/>
    <property type="match status" value="1"/>
</dbReference>
<evidence type="ECO:0000313" key="6">
    <source>
        <dbReference type="EMBL" id="SHO47493.1"/>
    </source>
</evidence>
<keyword evidence="4" id="KW-0472">Membrane</keyword>
<dbReference type="SUPFAM" id="SSF46689">
    <property type="entry name" value="Homeodomain-like"/>
    <property type="match status" value="1"/>
</dbReference>
<evidence type="ECO:0000259" key="5">
    <source>
        <dbReference type="PROSITE" id="PS01124"/>
    </source>
</evidence>
<dbReference type="InterPro" id="IPR009057">
    <property type="entry name" value="Homeodomain-like_sf"/>
</dbReference>
<evidence type="ECO:0000256" key="3">
    <source>
        <dbReference type="ARBA" id="ARBA00023163"/>
    </source>
</evidence>
<accession>A0A1M7Y517</accession>
<keyword evidence="3" id="KW-0804">Transcription</keyword>
<evidence type="ECO:0000256" key="1">
    <source>
        <dbReference type="ARBA" id="ARBA00023015"/>
    </source>
</evidence>
<keyword evidence="2 6" id="KW-0238">DNA-binding</keyword>
<keyword evidence="4" id="KW-1133">Transmembrane helix</keyword>
<reference evidence="6 7" key="1">
    <citation type="submission" date="2016-12" db="EMBL/GenBank/DDBJ databases">
        <authorList>
            <person name="Song W.-J."/>
            <person name="Kurnit D.M."/>
        </authorList>
    </citation>
    <scope>NUCLEOTIDE SEQUENCE [LARGE SCALE GENOMIC DNA]</scope>
    <source>
        <strain evidence="6 7">DSM 12503</strain>
    </source>
</reference>
<evidence type="ECO:0000313" key="7">
    <source>
        <dbReference type="Proteomes" id="UP000184612"/>
    </source>
</evidence>
<dbReference type="RefSeq" id="WP_073588263.1">
    <property type="nucleotide sequence ID" value="NZ_FRFD01000004.1"/>
</dbReference>
<feature type="domain" description="HTH araC/xylS-type" evidence="5">
    <location>
        <begin position="669"/>
        <end position="767"/>
    </location>
</feature>
<dbReference type="AlphaFoldDB" id="A0A1M7Y517"/>
<dbReference type="SMART" id="SM00342">
    <property type="entry name" value="HTH_ARAC"/>
    <property type="match status" value="1"/>
</dbReference>
<dbReference type="PANTHER" id="PTHR43280">
    <property type="entry name" value="ARAC-FAMILY TRANSCRIPTIONAL REGULATOR"/>
    <property type="match status" value="1"/>
</dbReference>
<dbReference type="GO" id="GO:0003700">
    <property type="term" value="F:DNA-binding transcription factor activity"/>
    <property type="evidence" value="ECO:0007669"/>
    <property type="project" value="InterPro"/>
</dbReference>
<proteinExistence type="predicted"/>
<dbReference type="Proteomes" id="UP000184612">
    <property type="component" value="Unassembled WGS sequence"/>
</dbReference>
<dbReference type="GO" id="GO:0043565">
    <property type="term" value="F:sequence-specific DNA binding"/>
    <property type="evidence" value="ECO:0007669"/>
    <property type="project" value="InterPro"/>
</dbReference>
<evidence type="ECO:0000256" key="2">
    <source>
        <dbReference type="ARBA" id="ARBA00023125"/>
    </source>
</evidence>
<keyword evidence="7" id="KW-1185">Reference proteome</keyword>
<dbReference type="STRING" id="1121345.SAMN02745217_01555"/>